<dbReference type="GO" id="GO:0005886">
    <property type="term" value="C:plasma membrane"/>
    <property type="evidence" value="ECO:0007669"/>
    <property type="project" value="UniProtKB-SubCell"/>
</dbReference>
<keyword evidence="3" id="KW-1003">Cell membrane</keyword>
<dbReference type="CDD" id="cd06261">
    <property type="entry name" value="TM_PBP2"/>
    <property type="match status" value="1"/>
</dbReference>
<evidence type="ECO:0000259" key="10">
    <source>
        <dbReference type="PROSITE" id="PS50928"/>
    </source>
</evidence>
<reference evidence="11 12" key="1">
    <citation type="submission" date="2019-03" db="EMBL/GenBank/DDBJ databases">
        <title>Genomic Encyclopedia of Type Strains, Phase IV (KMG-IV): sequencing the most valuable type-strain genomes for metagenomic binning, comparative biology and taxonomic classification.</title>
        <authorList>
            <person name="Goeker M."/>
        </authorList>
    </citation>
    <scope>NUCLEOTIDE SEQUENCE [LARGE SCALE GENOMIC DNA]</scope>
    <source>
        <strain evidence="11 12">DSM 18577</strain>
    </source>
</reference>
<dbReference type="GO" id="GO:0071916">
    <property type="term" value="F:dipeptide transmembrane transporter activity"/>
    <property type="evidence" value="ECO:0007669"/>
    <property type="project" value="TreeGrafter"/>
</dbReference>
<name>A0A4R1KGT6_9GAMM</name>
<feature type="domain" description="ABC transmembrane type-1" evidence="10">
    <location>
        <begin position="75"/>
        <end position="307"/>
    </location>
</feature>
<dbReference type="Proteomes" id="UP000295565">
    <property type="component" value="Unassembled WGS sequence"/>
</dbReference>
<dbReference type="AlphaFoldDB" id="A0A4R1KGT6"/>
<feature type="transmembrane region" description="Helical" evidence="9">
    <location>
        <begin position="175"/>
        <end position="194"/>
    </location>
</feature>
<proteinExistence type="inferred from homology"/>
<dbReference type="Pfam" id="PF00528">
    <property type="entry name" value="BPD_transp_1"/>
    <property type="match status" value="1"/>
</dbReference>
<evidence type="ECO:0000256" key="2">
    <source>
        <dbReference type="ARBA" id="ARBA00022448"/>
    </source>
</evidence>
<keyword evidence="4" id="KW-0997">Cell inner membrane</keyword>
<dbReference type="EMBL" id="SMGD01000001">
    <property type="protein sequence ID" value="TCK63922.1"/>
    <property type="molecule type" value="Genomic_DNA"/>
</dbReference>
<evidence type="ECO:0000313" key="11">
    <source>
        <dbReference type="EMBL" id="TCK63922.1"/>
    </source>
</evidence>
<comment type="subcellular location">
    <subcellularLocation>
        <location evidence="1">Cell inner membrane</location>
        <topology evidence="1">Multi-pass membrane protein</topology>
    </subcellularLocation>
    <subcellularLocation>
        <location evidence="9">Cell membrane</location>
        <topology evidence="9">Multi-pass membrane protein</topology>
    </subcellularLocation>
</comment>
<evidence type="ECO:0000256" key="1">
    <source>
        <dbReference type="ARBA" id="ARBA00004429"/>
    </source>
</evidence>
<dbReference type="SUPFAM" id="SSF161098">
    <property type="entry name" value="MetI-like"/>
    <property type="match status" value="1"/>
</dbReference>
<evidence type="ECO:0000256" key="3">
    <source>
        <dbReference type="ARBA" id="ARBA00022475"/>
    </source>
</evidence>
<gene>
    <name evidence="11" type="ORF">EV690_0036</name>
</gene>
<evidence type="ECO:0000313" key="12">
    <source>
        <dbReference type="Proteomes" id="UP000295565"/>
    </source>
</evidence>
<keyword evidence="5 9" id="KW-0812">Transmembrane</keyword>
<dbReference type="Gene3D" id="1.10.3720.10">
    <property type="entry name" value="MetI-like"/>
    <property type="match status" value="1"/>
</dbReference>
<dbReference type="OrthoDB" id="9805855at2"/>
<evidence type="ECO:0000256" key="5">
    <source>
        <dbReference type="ARBA" id="ARBA00022692"/>
    </source>
</evidence>
<dbReference type="RefSeq" id="WP_131910925.1">
    <property type="nucleotide sequence ID" value="NZ_OU594967.1"/>
</dbReference>
<feature type="transmembrane region" description="Helical" evidence="9">
    <location>
        <begin position="283"/>
        <end position="306"/>
    </location>
</feature>
<feature type="transmembrane region" description="Helical" evidence="9">
    <location>
        <begin position="83"/>
        <end position="104"/>
    </location>
</feature>
<comment type="caution">
    <text evidence="11">The sequence shown here is derived from an EMBL/GenBank/DDBJ whole genome shotgun (WGS) entry which is preliminary data.</text>
</comment>
<dbReference type="PANTHER" id="PTHR43163">
    <property type="entry name" value="DIPEPTIDE TRANSPORT SYSTEM PERMEASE PROTEIN DPPB-RELATED"/>
    <property type="match status" value="1"/>
</dbReference>
<evidence type="ECO:0000256" key="4">
    <source>
        <dbReference type="ARBA" id="ARBA00022519"/>
    </source>
</evidence>
<protein>
    <submittedName>
        <fullName evidence="11">Cationic peptide transport system permease protein</fullName>
    </submittedName>
</protein>
<dbReference type="InterPro" id="IPR035906">
    <property type="entry name" value="MetI-like_sf"/>
</dbReference>
<evidence type="ECO:0000256" key="6">
    <source>
        <dbReference type="ARBA" id="ARBA00022989"/>
    </source>
</evidence>
<evidence type="ECO:0000256" key="9">
    <source>
        <dbReference type="RuleBase" id="RU363032"/>
    </source>
</evidence>
<organism evidence="11 12">
    <name type="scientific">Celerinatantimonas diazotrophica</name>
    <dbReference type="NCBI Taxonomy" id="412034"/>
    <lineage>
        <taxon>Bacteria</taxon>
        <taxon>Pseudomonadati</taxon>
        <taxon>Pseudomonadota</taxon>
        <taxon>Gammaproteobacteria</taxon>
        <taxon>Celerinatantimonadaceae</taxon>
        <taxon>Celerinatantimonas</taxon>
    </lineage>
</organism>
<dbReference type="PANTHER" id="PTHR43163:SF4">
    <property type="entry name" value="PUTRESCINE EXPORT SYSTEM PERMEASE PROTEIN SAPB"/>
    <property type="match status" value="1"/>
</dbReference>
<sequence>MLRYFIRRIMLLLITLLILNLIAFGLDRYQNGGVVPEHGNVIFLFGQFVWDNLHGQLGVSPVSGHEVMHDILRVFPATLELCFASFIISLIIGIPLGAVCGLFRRHWIRRVIISLTMVGYSIPVFWLAILFVMNFSLDLGWFPVAGRFNPLLYIPHVTGFSLIDAFLMPAQIRHVAVMSVLHHLALPALVLAILPTTEVIRQLSSAMTKVMQENYIKAAALKGLSKSEIVFRHALRNTLPNIFPTLGLQFGSVLTMAMVTETVFSWPGIGQWLINAVYQHDYVAIRGGMLVVASFVICATVLTDLFTAMTYPIRRKEIYEQLK</sequence>
<accession>A0A4R1KGT6</accession>
<dbReference type="PROSITE" id="PS50928">
    <property type="entry name" value="ABC_TM1"/>
    <property type="match status" value="1"/>
</dbReference>
<comment type="similarity">
    <text evidence="8">Belongs to the binding-protein-dependent transport system permease family. OppBC subfamily.</text>
</comment>
<keyword evidence="6 9" id="KW-1133">Transmembrane helix</keyword>
<evidence type="ECO:0000256" key="7">
    <source>
        <dbReference type="ARBA" id="ARBA00023136"/>
    </source>
</evidence>
<keyword evidence="2 9" id="KW-0813">Transport</keyword>
<evidence type="ECO:0000256" key="8">
    <source>
        <dbReference type="ARBA" id="ARBA00024202"/>
    </source>
</evidence>
<keyword evidence="7 9" id="KW-0472">Membrane</keyword>
<feature type="transmembrane region" description="Helical" evidence="9">
    <location>
        <begin position="111"/>
        <end position="131"/>
    </location>
</feature>
<dbReference type="InterPro" id="IPR000515">
    <property type="entry name" value="MetI-like"/>
</dbReference>
<keyword evidence="12" id="KW-1185">Reference proteome</keyword>